<protein>
    <submittedName>
        <fullName evidence="2 4">Uncharacterized protein</fullName>
    </submittedName>
</protein>
<evidence type="ECO:0000256" key="1">
    <source>
        <dbReference type="SAM" id="Phobius"/>
    </source>
</evidence>
<sequence length="76" mass="8699">MRPGFTNRPDHRATSDGIVKGYGQVFVVLCFLAFYPVGPQVSALCNRSFQESQSSFAERNMVEEDFFRKSNFRVLD</sequence>
<dbReference type="AlphaFoldDB" id="A0A6A6Z883"/>
<gene>
    <name evidence="2 4" type="ORF">BDZ99DRAFT_513197</name>
</gene>
<reference evidence="4" key="3">
    <citation type="submission" date="2025-04" db="UniProtKB">
        <authorList>
            <consortium name="RefSeq"/>
        </authorList>
    </citation>
    <scope>IDENTIFICATION</scope>
    <source>
        <strain evidence="4">CBS 304.34</strain>
    </source>
</reference>
<keyword evidence="1" id="KW-1133">Transmembrane helix</keyword>
<dbReference type="GeneID" id="54465584"/>
<organism evidence="2">
    <name type="scientific">Mytilinidion resinicola</name>
    <dbReference type="NCBI Taxonomy" id="574789"/>
    <lineage>
        <taxon>Eukaryota</taxon>
        <taxon>Fungi</taxon>
        <taxon>Dikarya</taxon>
        <taxon>Ascomycota</taxon>
        <taxon>Pezizomycotina</taxon>
        <taxon>Dothideomycetes</taxon>
        <taxon>Pleosporomycetidae</taxon>
        <taxon>Mytilinidiales</taxon>
        <taxon>Mytilinidiaceae</taxon>
        <taxon>Mytilinidion</taxon>
    </lineage>
</organism>
<reference evidence="4" key="2">
    <citation type="submission" date="2020-04" db="EMBL/GenBank/DDBJ databases">
        <authorList>
            <consortium name="NCBI Genome Project"/>
        </authorList>
    </citation>
    <scope>NUCLEOTIDE SEQUENCE</scope>
    <source>
        <strain evidence="4">CBS 304.34</strain>
    </source>
</reference>
<accession>A0A6A6Z883</accession>
<keyword evidence="3" id="KW-1185">Reference proteome</keyword>
<evidence type="ECO:0000313" key="4">
    <source>
        <dbReference type="RefSeq" id="XP_033583893.1"/>
    </source>
</evidence>
<feature type="transmembrane region" description="Helical" evidence="1">
    <location>
        <begin position="21"/>
        <end position="38"/>
    </location>
</feature>
<proteinExistence type="predicted"/>
<keyword evidence="1" id="KW-0472">Membrane</keyword>
<dbReference type="OrthoDB" id="415706at2759"/>
<evidence type="ECO:0000313" key="2">
    <source>
        <dbReference type="EMBL" id="KAF2816929.1"/>
    </source>
</evidence>
<reference evidence="2 4" key="1">
    <citation type="journal article" date="2020" name="Stud. Mycol.">
        <title>101 Dothideomycetes genomes: a test case for predicting lifestyles and emergence of pathogens.</title>
        <authorList>
            <person name="Haridas S."/>
            <person name="Albert R."/>
            <person name="Binder M."/>
            <person name="Bloem J."/>
            <person name="Labutti K."/>
            <person name="Salamov A."/>
            <person name="Andreopoulos B."/>
            <person name="Baker S."/>
            <person name="Barry K."/>
            <person name="Bills G."/>
            <person name="Bluhm B."/>
            <person name="Cannon C."/>
            <person name="Castanera R."/>
            <person name="Culley D."/>
            <person name="Daum C."/>
            <person name="Ezra D."/>
            <person name="Gonzalez J."/>
            <person name="Henrissat B."/>
            <person name="Kuo A."/>
            <person name="Liang C."/>
            <person name="Lipzen A."/>
            <person name="Lutzoni F."/>
            <person name="Magnuson J."/>
            <person name="Mondo S."/>
            <person name="Nolan M."/>
            <person name="Ohm R."/>
            <person name="Pangilinan J."/>
            <person name="Park H.-J."/>
            <person name="Ramirez L."/>
            <person name="Alfaro M."/>
            <person name="Sun H."/>
            <person name="Tritt A."/>
            <person name="Yoshinaga Y."/>
            <person name="Zwiers L.-H."/>
            <person name="Turgeon B."/>
            <person name="Goodwin S."/>
            <person name="Spatafora J."/>
            <person name="Crous P."/>
            <person name="Grigoriev I."/>
        </authorList>
    </citation>
    <scope>NUCLEOTIDE SEQUENCE</scope>
    <source>
        <strain evidence="2 4">CBS 304.34</strain>
    </source>
</reference>
<keyword evidence="1" id="KW-0812">Transmembrane</keyword>
<dbReference type="Proteomes" id="UP000504636">
    <property type="component" value="Unplaced"/>
</dbReference>
<dbReference type="RefSeq" id="XP_033583893.1">
    <property type="nucleotide sequence ID" value="XM_033724691.1"/>
</dbReference>
<evidence type="ECO:0000313" key="3">
    <source>
        <dbReference type="Proteomes" id="UP000504636"/>
    </source>
</evidence>
<name>A0A6A6Z883_9PEZI</name>
<dbReference type="EMBL" id="MU003692">
    <property type="protein sequence ID" value="KAF2816929.1"/>
    <property type="molecule type" value="Genomic_DNA"/>
</dbReference>